<evidence type="ECO:0000313" key="2">
    <source>
        <dbReference type="EMBL" id="SFR44782.1"/>
    </source>
</evidence>
<evidence type="ECO:0000313" key="3">
    <source>
        <dbReference type="Proteomes" id="UP000243250"/>
    </source>
</evidence>
<protein>
    <submittedName>
        <fullName evidence="2">Uncharacterized protein</fullName>
    </submittedName>
</protein>
<evidence type="ECO:0000256" key="1">
    <source>
        <dbReference type="SAM" id="Phobius"/>
    </source>
</evidence>
<keyword evidence="1" id="KW-0812">Transmembrane</keyword>
<name>A0A1I6GRC6_9EURY</name>
<dbReference type="RefSeq" id="WP_089878474.1">
    <property type="nucleotide sequence ID" value="NZ_FOYS01000002.1"/>
</dbReference>
<sequence>MRLRPPVRSIAVGDDVRATGRYVALAVALLPAVLLACELLFSQQTGDAMTFPSSLTALVVGGSSLAAYRTRGVAAPLSFGVFPPLGLAAFFGLGLPQGPIGEQLAAVAAGPTLGFGLAIAGFGWLFGTTARHLLASMSPPADPA</sequence>
<dbReference type="Proteomes" id="UP000243250">
    <property type="component" value="Unassembled WGS sequence"/>
</dbReference>
<feature type="transmembrane region" description="Helical" evidence="1">
    <location>
        <begin position="48"/>
        <end position="68"/>
    </location>
</feature>
<organism evidence="2 3">
    <name type="scientific">Halogeometricum limi</name>
    <dbReference type="NCBI Taxonomy" id="555875"/>
    <lineage>
        <taxon>Archaea</taxon>
        <taxon>Methanobacteriati</taxon>
        <taxon>Methanobacteriota</taxon>
        <taxon>Stenosarchaea group</taxon>
        <taxon>Halobacteria</taxon>
        <taxon>Halobacteriales</taxon>
        <taxon>Haloferacaceae</taxon>
        <taxon>Halogeometricum</taxon>
    </lineage>
</organism>
<dbReference type="EMBL" id="FOYS01000002">
    <property type="protein sequence ID" value="SFR44782.1"/>
    <property type="molecule type" value="Genomic_DNA"/>
</dbReference>
<dbReference type="AlphaFoldDB" id="A0A1I6GRC6"/>
<proteinExistence type="predicted"/>
<keyword evidence="3" id="KW-1185">Reference proteome</keyword>
<reference evidence="3" key="1">
    <citation type="submission" date="2016-10" db="EMBL/GenBank/DDBJ databases">
        <authorList>
            <person name="Varghese N."/>
            <person name="Submissions S."/>
        </authorList>
    </citation>
    <scope>NUCLEOTIDE SEQUENCE [LARGE SCALE GENOMIC DNA]</scope>
    <source>
        <strain evidence="3">CGMCC 1.8711</strain>
    </source>
</reference>
<accession>A0A1I6GRC6</accession>
<gene>
    <name evidence="2" type="ORF">SAMN04488124_1438</name>
</gene>
<keyword evidence="1" id="KW-1133">Transmembrane helix</keyword>
<dbReference type="STRING" id="555875.SAMN04488124_1438"/>
<feature type="transmembrane region" description="Helical" evidence="1">
    <location>
        <begin position="21"/>
        <end position="42"/>
    </location>
</feature>
<feature type="transmembrane region" description="Helical" evidence="1">
    <location>
        <begin position="105"/>
        <end position="127"/>
    </location>
</feature>
<keyword evidence="1" id="KW-0472">Membrane</keyword>
<feature type="transmembrane region" description="Helical" evidence="1">
    <location>
        <begin position="75"/>
        <end position="93"/>
    </location>
</feature>